<keyword evidence="2" id="KW-1185">Reference proteome</keyword>
<dbReference type="EMBL" id="NBSK02000006">
    <property type="protein sequence ID" value="KAJ0201957.1"/>
    <property type="molecule type" value="Genomic_DNA"/>
</dbReference>
<dbReference type="PANTHER" id="PTHR47150">
    <property type="entry name" value="OS12G0169200 PROTEIN"/>
    <property type="match status" value="1"/>
</dbReference>
<proteinExistence type="predicted"/>
<dbReference type="Proteomes" id="UP000235145">
    <property type="component" value="Unassembled WGS sequence"/>
</dbReference>
<reference evidence="1 2" key="1">
    <citation type="journal article" date="2017" name="Nat. Commun.">
        <title>Genome assembly with in vitro proximity ligation data and whole-genome triplication in lettuce.</title>
        <authorList>
            <person name="Reyes-Chin-Wo S."/>
            <person name="Wang Z."/>
            <person name="Yang X."/>
            <person name="Kozik A."/>
            <person name="Arikit S."/>
            <person name="Song C."/>
            <person name="Xia L."/>
            <person name="Froenicke L."/>
            <person name="Lavelle D.O."/>
            <person name="Truco M.J."/>
            <person name="Xia R."/>
            <person name="Zhu S."/>
            <person name="Xu C."/>
            <person name="Xu H."/>
            <person name="Xu X."/>
            <person name="Cox K."/>
            <person name="Korf I."/>
            <person name="Meyers B.C."/>
            <person name="Michelmore R.W."/>
        </authorList>
    </citation>
    <scope>NUCLEOTIDE SEQUENCE [LARGE SCALE GENOMIC DNA]</scope>
    <source>
        <strain evidence="2">cv. Salinas</strain>
        <tissue evidence="1">Seedlings</tissue>
    </source>
</reference>
<evidence type="ECO:0008006" key="3">
    <source>
        <dbReference type="Google" id="ProtNLM"/>
    </source>
</evidence>
<dbReference type="PANTHER" id="PTHR47150:SF6">
    <property type="entry name" value="OS01G0872900 PROTEIN"/>
    <property type="match status" value="1"/>
</dbReference>
<comment type="caution">
    <text evidence="1">The sequence shown here is derived from an EMBL/GenBank/DDBJ whole genome shotgun (WGS) entry which is preliminary data.</text>
</comment>
<evidence type="ECO:0000313" key="1">
    <source>
        <dbReference type="EMBL" id="KAJ0201957.1"/>
    </source>
</evidence>
<organism evidence="1 2">
    <name type="scientific">Lactuca sativa</name>
    <name type="common">Garden lettuce</name>
    <dbReference type="NCBI Taxonomy" id="4236"/>
    <lineage>
        <taxon>Eukaryota</taxon>
        <taxon>Viridiplantae</taxon>
        <taxon>Streptophyta</taxon>
        <taxon>Embryophyta</taxon>
        <taxon>Tracheophyta</taxon>
        <taxon>Spermatophyta</taxon>
        <taxon>Magnoliopsida</taxon>
        <taxon>eudicotyledons</taxon>
        <taxon>Gunneridae</taxon>
        <taxon>Pentapetalae</taxon>
        <taxon>asterids</taxon>
        <taxon>campanulids</taxon>
        <taxon>Asterales</taxon>
        <taxon>Asteraceae</taxon>
        <taxon>Cichorioideae</taxon>
        <taxon>Cichorieae</taxon>
        <taxon>Lactucinae</taxon>
        <taxon>Lactuca</taxon>
    </lineage>
</organism>
<protein>
    <recommendedName>
        <fullName evidence="3">Nuclease HARBI1</fullName>
    </recommendedName>
</protein>
<accession>A0A9R1VBQ5</accession>
<sequence>MHHITYGYDMHSLKQYIRVMTLMSSTGRAPNMSYDVDDRDNTMAYYLTIAYILMGCEGRSNSILMGRICQLREAKPPGEEAVVGLLLLNFVYLGQGKSITFPNFGNTKCSLKIKWSLEKMLISILSFIKFVFHFYDTHVILRDNDMMRKIMIICIIIHNIIVEDGCHTYIHYYDSSEFLNDKPINRHRRTFTEDDKQIFQYSTQQIGNISSYMTNMTHLRNRESNNNLKNDLIEHL</sequence>
<dbReference type="AlphaFoldDB" id="A0A9R1VBQ5"/>
<name>A0A9R1VBQ5_LACSA</name>
<evidence type="ECO:0000313" key="2">
    <source>
        <dbReference type="Proteomes" id="UP000235145"/>
    </source>
</evidence>
<gene>
    <name evidence="1" type="ORF">LSAT_V11C600312600</name>
</gene>